<dbReference type="AlphaFoldDB" id="A0A8J3QVQ4"/>
<reference evidence="6" key="1">
    <citation type="submission" date="2021-01" db="EMBL/GenBank/DDBJ databases">
        <title>Whole genome shotgun sequence of Rugosimonospora africana NBRC 104875.</title>
        <authorList>
            <person name="Komaki H."/>
            <person name="Tamura T."/>
        </authorList>
    </citation>
    <scope>NUCLEOTIDE SEQUENCE</scope>
    <source>
        <strain evidence="6">NBRC 104875</strain>
    </source>
</reference>
<protein>
    <submittedName>
        <fullName evidence="6">Peptide ABC transporter substrate-binding protein</fullName>
    </submittedName>
</protein>
<organism evidence="6 7">
    <name type="scientific">Rugosimonospora africana</name>
    <dbReference type="NCBI Taxonomy" id="556532"/>
    <lineage>
        <taxon>Bacteria</taxon>
        <taxon>Bacillati</taxon>
        <taxon>Actinomycetota</taxon>
        <taxon>Actinomycetes</taxon>
        <taxon>Micromonosporales</taxon>
        <taxon>Micromonosporaceae</taxon>
        <taxon>Rugosimonospora</taxon>
    </lineage>
</organism>
<feature type="chain" id="PRO_5038734038" evidence="4">
    <location>
        <begin position="22"/>
        <end position="553"/>
    </location>
</feature>
<gene>
    <name evidence="6" type="ORF">Raf01_48450</name>
</gene>
<comment type="subcellular location">
    <subcellularLocation>
        <location evidence="1">Cell membrane</location>
        <topology evidence="1">Lipid-anchor</topology>
    </subcellularLocation>
</comment>
<sequence length="553" mass="59887">MRVNRTLTALLAGSLAMTGLAACGGKSAATTKSSGVLNIGMPDGATLPANNNPYLDASFAKHLGYTWLIWEPLALQNEAKPTADPKPWLATKWDWSNGYSTLTLTIRDNVKWSDGSAMTADDVAYSFQIMKDNKGVNYYALPIKDVSSSGSTVTVNFDGSQYVNRTKILSTQVVNKKQWSAMADPSKDTVANPIGTGPYKIKSVTPSTVTLDVRSDYWQKPPKVGEIRCTTYSGNDTQLPALTSGATDWSYEFLANAKSTFVARDPAHFKLWFPPALSADGLWFNTTKKPFDNPHLRRAMSMVVNRDDIFNEGEAGYFKPKIDNITGIPTPAGDPFIAAQYKGKSSQADVATAKKELTDNGFTYAGNTLKDPTGKAVTLTLSDPADWNDYQTDLTIIKDNLATIGITASIDKANQDAWFDAVGKGNFDAVMHWTNGGATPYDMYQNIMDSAQLQPIGTTASGNYGRFNSPDATAALKAYTAATDDAGRQAALEKIEQIMVEQMPMIPTSAGNLGAEYSTAKWTGWPDESNPYEANQPTRPGMLDVVLHLTPAS</sequence>
<dbReference type="InterPro" id="IPR000914">
    <property type="entry name" value="SBP_5_dom"/>
</dbReference>
<evidence type="ECO:0000256" key="1">
    <source>
        <dbReference type="ARBA" id="ARBA00004193"/>
    </source>
</evidence>
<dbReference type="PANTHER" id="PTHR30290">
    <property type="entry name" value="PERIPLASMIC BINDING COMPONENT OF ABC TRANSPORTER"/>
    <property type="match status" value="1"/>
</dbReference>
<dbReference type="InterPro" id="IPR023765">
    <property type="entry name" value="SBP_5_CS"/>
</dbReference>
<evidence type="ECO:0000256" key="2">
    <source>
        <dbReference type="ARBA" id="ARBA00005695"/>
    </source>
</evidence>
<dbReference type="PROSITE" id="PS01040">
    <property type="entry name" value="SBP_BACTERIAL_5"/>
    <property type="match status" value="1"/>
</dbReference>
<keyword evidence="7" id="KW-1185">Reference proteome</keyword>
<dbReference type="InterPro" id="IPR039424">
    <property type="entry name" value="SBP_5"/>
</dbReference>
<dbReference type="Gene3D" id="3.90.76.10">
    <property type="entry name" value="Dipeptide-binding Protein, Domain 1"/>
    <property type="match status" value="1"/>
</dbReference>
<accession>A0A8J3QVQ4</accession>
<feature type="signal peptide" evidence="4">
    <location>
        <begin position="1"/>
        <end position="21"/>
    </location>
</feature>
<evidence type="ECO:0000256" key="3">
    <source>
        <dbReference type="ARBA" id="ARBA00022729"/>
    </source>
</evidence>
<dbReference type="SUPFAM" id="SSF53850">
    <property type="entry name" value="Periplasmic binding protein-like II"/>
    <property type="match status" value="1"/>
</dbReference>
<keyword evidence="3 4" id="KW-0732">Signal</keyword>
<evidence type="ECO:0000313" key="7">
    <source>
        <dbReference type="Proteomes" id="UP000642748"/>
    </source>
</evidence>
<comment type="caution">
    <text evidence="6">The sequence shown here is derived from an EMBL/GenBank/DDBJ whole genome shotgun (WGS) entry which is preliminary data.</text>
</comment>
<dbReference type="PIRSF" id="PIRSF002741">
    <property type="entry name" value="MppA"/>
    <property type="match status" value="1"/>
</dbReference>
<dbReference type="Proteomes" id="UP000642748">
    <property type="component" value="Unassembled WGS sequence"/>
</dbReference>
<dbReference type="EMBL" id="BONZ01000045">
    <property type="protein sequence ID" value="GIH16673.1"/>
    <property type="molecule type" value="Genomic_DNA"/>
</dbReference>
<dbReference type="Pfam" id="PF00496">
    <property type="entry name" value="SBP_bac_5"/>
    <property type="match status" value="1"/>
</dbReference>
<dbReference type="GO" id="GO:0015833">
    <property type="term" value="P:peptide transport"/>
    <property type="evidence" value="ECO:0007669"/>
    <property type="project" value="TreeGrafter"/>
</dbReference>
<evidence type="ECO:0000259" key="5">
    <source>
        <dbReference type="Pfam" id="PF00496"/>
    </source>
</evidence>
<dbReference type="PROSITE" id="PS51257">
    <property type="entry name" value="PROKAR_LIPOPROTEIN"/>
    <property type="match status" value="1"/>
</dbReference>
<comment type="similarity">
    <text evidence="2">Belongs to the bacterial solute-binding protein 5 family.</text>
</comment>
<dbReference type="PANTHER" id="PTHR30290:SF82">
    <property type="entry name" value="ABC-TYPE DIPEPTIDE_OLIGOPEPTIDE TRANSPORT SYSTEM, PERIPLASMIC COMPONENT"/>
    <property type="match status" value="1"/>
</dbReference>
<name>A0A8J3QVQ4_9ACTN</name>
<dbReference type="Gene3D" id="3.40.190.10">
    <property type="entry name" value="Periplasmic binding protein-like II"/>
    <property type="match status" value="1"/>
</dbReference>
<feature type="domain" description="Solute-binding protein family 5" evidence="5">
    <location>
        <begin position="85"/>
        <end position="448"/>
    </location>
</feature>
<dbReference type="RefSeq" id="WP_203920245.1">
    <property type="nucleotide sequence ID" value="NZ_BONZ01000045.1"/>
</dbReference>
<dbReference type="GO" id="GO:0042597">
    <property type="term" value="C:periplasmic space"/>
    <property type="evidence" value="ECO:0007669"/>
    <property type="project" value="UniProtKB-ARBA"/>
</dbReference>
<proteinExistence type="inferred from homology"/>
<dbReference type="GO" id="GO:1904680">
    <property type="term" value="F:peptide transmembrane transporter activity"/>
    <property type="evidence" value="ECO:0007669"/>
    <property type="project" value="TreeGrafter"/>
</dbReference>
<evidence type="ECO:0000256" key="4">
    <source>
        <dbReference type="SAM" id="SignalP"/>
    </source>
</evidence>
<dbReference type="Gene3D" id="3.10.105.10">
    <property type="entry name" value="Dipeptide-binding Protein, Domain 3"/>
    <property type="match status" value="1"/>
</dbReference>
<dbReference type="CDD" id="cd08509">
    <property type="entry name" value="PBP2_TmCBP_oligosaccharides_like"/>
    <property type="match status" value="1"/>
</dbReference>
<dbReference type="GO" id="GO:0043190">
    <property type="term" value="C:ATP-binding cassette (ABC) transporter complex"/>
    <property type="evidence" value="ECO:0007669"/>
    <property type="project" value="InterPro"/>
</dbReference>
<evidence type="ECO:0000313" key="6">
    <source>
        <dbReference type="EMBL" id="GIH16673.1"/>
    </source>
</evidence>
<dbReference type="InterPro" id="IPR030678">
    <property type="entry name" value="Peptide/Ni-bd"/>
</dbReference>